<gene>
    <name evidence="1" type="ORF">DHETER_LOCUS10255</name>
</gene>
<name>A0ACA9NWV0_9GLOM</name>
<dbReference type="Proteomes" id="UP000789702">
    <property type="component" value="Unassembled WGS sequence"/>
</dbReference>
<keyword evidence="2" id="KW-1185">Reference proteome</keyword>
<accession>A0ACA9NWV0</accession>
<organism evidence="1 2">
    <name type="scientific">Dentiscutata heterogama</name>
    <dbReference type="NCBI Taxonomy" id="1316150"/>
    <lineage>
        <taxon>Eukaryota</taxon>
        <taxon>Fungi</taxon>
        <taxon>Fungi incertae sedis</taxon>
        <taxon>Mucoromycota</taxon>
        <taxon>Glomeromycotina</taxon>
        <taxon>Glomeromycetes</taxon>
        <taxon>Diversisporales</taxon>
        <taxon>Gigasporaceae</taxon>
        <taxon>Dentiscutata</taxon>
    </lineage>
</organism>
<comment type="caution">
    <text evidence="1">The sequence shown here is derived from an EMBL/GenBank/DDBJ whole genome shotgun (WGS) entry which is preliminary data.</text>
</comment>
<sequence length="331" mass="38556">MTKLFATLIEKGILDKNLHYGAYSRYWWQLSNTGKKKNTYFPIRLGQKAKIILNECDFFITVIINYSENSFLPRFYCESGSFSSIKLDPTSAISTVYKEIFDNQTRYSGFLALGWTNESIIEELLLDVSFVPISFSLSKYKIFLFGIGSSSNSEWNHGGPGYKSSLIRNINGTNFLYISTIEDDFCVVEVHKNFEIKNRIEGSSPNKVWQKLNIQKYTGIQLFGLDNPEVQLLIRQHHVPTCLLKNWSNYELMKSLFDYHLKRRTLAVINWHSLFLNWHESQTNIIEFYSSLEDIYPPNYQFNDREIGAWRAMLRASGCHDITPWTSEESK</sequence>
<evidence type="ECO:0000313" key="2">
    <source>
        <dbReference type="Proteomes" id="UP000789702"/>
    </source>
</evidence>
<protein>
    <submittedName>
        <fullName evidence="1">10390_t:CDS:1</fullName>
    </submittedName>
</protein>
<dbReference type="EMBL" id="CAJVPU010019630">
    <property type="protein sequence ID" value="CAG8672624.1"/>
    <property type="molecule type" value="Genomic_DNA"/>
</dbReference>
<proteinExistence type="predicted"/>
<evidence type="ECO:0000313" key="1">
    <source>
        <dbReference type="EMBL" id="CAG8672624.1"/>
    </source>
</evidence>
<feature type="non-terminal residue" evidence="1">
    <location>
        <position position="331"/>
    </location>
</feature>
<reference evidence="1" key="1">
    <citation type="submission" date="2021-06" db="EMBL/GenBank/DDBJ databases">
        <authorList>
            <person name="Kallberg Y."/>
            <person name="Tangrot J."/>
            <person name="Rosling A."/>
        </authorList>
    </citation>
    <scope>NUCLEOTIDE SEQUENCE</scope>
    <source>
        <strain evidence="1">IL203A</strain>
    </source>
</reference>